<gene>
    <name evidence="10" type="ORF">KV396_11090</name>
</gene>
<comment type="pathway">
    <text evidence="1 6">Cell wall biogenesis; peptidoglycan biosynthesis.</text>
</comment>
<feature type="region of interest" description="Disordered" evidence="7">
    <location>
        <begin position="33"/>
        <end position="58"/>
    </location>
</feature>
<dbReference type="PANTHER" id="PTHR30582:SF2">
    <property type="entry name" value="L,D-TRANSPEPTIDASE YCIB-RELATED"/>
    <property type="match status" value="1"/>
</dbReference>
<evidence type="ECO:0000256" key="6">
    <source>
        <dbReference type="PROSITE-ProRule" id="PRU01373"/>
    </source>
</evidence>
<evidence type="ECO:0000256" key="3">
    <source>
        <dbReference type="ARBA" id="ARBA00022960"/>
    </source>
</evidence>
<evidence type="ECO:0000313" key="11">
    <source>
        <dbReference type="Proteomes" id="UP000831963"/>
    </source>
</evidence>
<dbReference type="Proteomes" id="UP000831963">
    <property type="component" value="Chromosome"/>
</dbReference>
<proteinExistence type="predicted"/>
<evidence type="ECO:0000256" key="1">
    <source>
        <dbReference type="ARBA" id="ARBA00004752"/>
    </source>
</evidence>
<keyword evidence="11" id="KW-1185">Reference proteome</keyword>
<reference evidence="10 11" key="1">
    <citation type="submission" date="2021-06" db="EMBL/GenBank/DDBJ databases">
        <title>Genome-based taxonomic framework of Microbacterium strains isolated from marine environment, the description of four new species and reclassification of four preexisting species.</title>
        <authorList>
            <person name="Lee S.D."/>
            <person name="Kim S.-M."/>
            <person name="Byeon Y.-S."/>
            <person name="Yang H.L."/>
            <person name="Kim I.S."/>
        </authorList>
    </citation>
    <scope>NUCLEOTIDE SEQUENCE [LARGE SCALE GENOMIC DNA]</scope>
    <source>
        <strain evidence="10 11">SSW1-36</strain>
    </source>
</reference>
<dbReference type="EMBL" id="CP078077">
    <property type="protein sequence ID" value="UPL14993.1"/>
    <property type="molecule type" value="Genomic_DNA"/>
</dbReference>
<keyword evidence="3 6" id="KW-0133">Cell shape</keyword>
<dbReference type="InterPro" id="IPR038063">
    <property type="entry name" value="Transpep_catalytic_dom"/>
</dbReference>
<evidence type="ECO:0000256" key="7">
    <source>
        <dbReference type="SAM" id="MobiDB-lite"/>
    </source>
</evidence>
<dbReference type="InterPro" id="IPR005490">
    <property type="entry name" value="LD_TPept_cat_dom"/>
</dbReference>
<protein>
    <submittedName>
        <fullName evidence="10">L,D-transpeptidase/peptidoglycan binding protein</fullName>
    </submittedName>
</protein>
<evidence type="ECO:0000256" key="4">
    <source>
        <dbReference type="ARBA" id="ARBA00022984"/>
    </source>
</evidence>
<dbReference type="CDD" id="cd16913">
    <property type="entry name" value="YkuD_like"/>
    <property type="match status" value="1"/>
</dbReference>
<dbReference type="SUPFAM" id="SSF141523">
    <property type="entry name" value="L,D-transpeptidase catalytic domain-like"/>
    <property type="match status" value="1"/>
</dbReference>
<dbReference type="InterPro" id="IPR050979">
    <property type="entry name" value="LD-transpeptidase"/>
</dbReference>
<keyword evidence="2" id="KW-0808">Transferase</keyword>
<dbReference type="PROSITE" id="PS52029">
    <property type="entry name" value="LD_TPASE"/>
    <property type="match status" value="1"/>
</dbReference>
<evidence type="ECO:0000313" key="10">
    <source>
        <dbReference type="EMBL" id="UPL14993.1"/>
    </source>
</evidence>
<feature type="domain" description="L,D-TPase catalytic" evidence="9">
    <location>
        <begin position="387"/>
        <end position="503"/>
    </location>
</feature>
<organism evidence="10 11">
    <name type="scientific">Microbacterium galbinum</name>
    <dbReference type="NCBI Taxonomy" id="2851646"/>
    <lineage>
        <taxon>Bacteria</taxon>
        <taxon>Bacillati</taxon>
        <taxon>Actinomycetota</taxon>
        <taxon>Actinomycetes</taxon>
        <taxon>Micrococcales</taxon>
        <taxon>Microbacteriaceae</taxon>
        <taxon>Microbacterium</taxon>
    </lineage>
</organism>
<evidence type="ECO:0000259" key="9">
    <source>
        <dbReference type="PROSITE" id="PS52029"/>
    </source>
</evidence>
<keyword evidence="8" id="KW-1133">Transmembrane helix</keyword>
<feature type="active site" description="Proton donor/acceptor" evidence="6">
    <location>
        <position position="463"/>
    </location>
</feature>
<dbReference type="PANTHER" id="PTHR30582">
    <property type="entry name" value="L,D-TRANSPEPTIDASE"/>
    <property type="match status" value="1"/>
</dbReference>
<keyword evidence="5 6" id="KW-0961">Cell wall biogenesis/degradation</keyword>
<keyword evidence="8" id="KW-0472">Membrane</keyword>
<evidence type="ECO:0000256" key="5">
    <source>
        <dbReference type="ARBA" id="ARBA00023316"/>
    </source>
</evidence>
<sequence length="504" mass="52209">MLSGTLVKDGTLDNRGVKFVTDVISTHEAATEALDGAPTAAESEPPTGEQPLAWAPNEPAPKKRRLGLWIGLGLGVVAIGAGAASMILIAPGTTVAGINVGWMTPGAANDAIESHLSDTRITLTGAGDGTVLTGSDLGIALDGEALSNQAFAERPMWNLGAWMGEPIAGDITLDTATATSTLRDAVPSSFVDPTDAGVTFDAASGTYVTTPAEAGTAIDVDALTAAIIDTVAAGGSNVEFSGDPTEAAAAVSDDDAATTAASLNTLLGTAGFYVGEERTVPLTPDVVASWLTVTDEGGQLAVSADAAEIQKTVDLLPGIVDRAPVNASNIVDSAGNVLRAETEGVTGRTIGETTGIADDVAAKVEAGDGVFPLAVSEVPFESVNLYRHIDINLSTQRATLYENDQVVNSWLVSTGLPGTPTPTGEFKVFAHTRMQDMGCYEGAPYCTEDVPWITWFTTNIGFHGTYWHNNYGNRMSHGCVNLPIDLAKYVYDWSPVGLEVSVHN</sequence>
<evidence type="ECO:0000256" key="8">
    <source>
        <dbReference type="SAM" id="Phobius"/>
    </source>
</evidence>
<dbReference type="Pfam" id="PF03734">
    <property type="entry name" value="YkuD"/>
    <property type="match status" value="1"/>
</dbReference>
<accession>A0ABY4ITZ5</accession>
<dbReference type="Gene3D" id="2.40.440.10">
    <property type="entry name" value="L,D-transpeptidase catalytic domain-like"/>
    <property type="match status" value="1"/>
</dbReference>
<feature type="transmembrane region" description="Helical" evidence="8">
    <location>
        <begin position="66"/>
        <end position="90"/>
    </location>
</feature>
<feature type="active site" description="Nucleophile" evidence="6">
    <location>
        <position position="479"/>
    </location>
</feature>
<name>A0ABY4ITZ5_9MICO</name>
<evidence type="ECO:0000256" key="2">
    <source>
        <dbReference type="ARBA" id="ARBA00022679"/>
    </source>
</evidence>
<keyword evidence="4 6" id="KW-0573">Peptidoglycan synthesis</keyword>
<keyword evidence="8" id="KW-0812">Transmembrane</keyword>